<dbReference type="Proteomes" id="UP001595443">
    <property type="component" value="Unassembled WGS sequence"/>
</dbReference>
<proteinExistence type="predicted"/>
<dbReference type="Gene3D" id="6.20.20.10">
    <property type="match status" value="1"/>
</dbReference>
<evidence type="ECO:0000313" key="2">
    <source>
        <dbReference type="Proteomes" id="UP001595443"/>
    </source>
</evidence>
<dbReference type="RefSeq" id="WP_377834402.1">
    <property type="nucleotide sequence ID" value="NZ_JBHRSK010000014.1"/>
</dbReference>
<dbReference type="InterPro" id="IPR036410">
    <property type="entry name" value="HSP_DnaJ_Cys-rich_dom_sf"/>
</dbReference>
<dbReference type="EMBL" id="JBHRSK010000014">
    <property type="protein sequence ID" value="MFC2969638.1"/>
    <property type="molecule type" value="Genomic_DNA"/>
</dbReference>
<organism evidence="1 2">
    <name type="scientific">Acidimangrovimonas pyrenivorans</name>
    <dbReference type="NCBI Taxonomy" id="2030798"/>
    <lineage>
        <taxon>Bacteria</taxon>
        <taxon>Pseudomonadati</taxon>
        <taxon>Pseudomonadota</taxon>
        <taxon>Alphaproteobacteria</taxon>
        <taxon>Rhodobacterales</taxon>
        <taxon>Paracoccaceae</taxon>
        <taxon>Acidimangrovimonas</taxon>
    </lineage>
</organism>
<protein>
    <recommendedName>
        <fullName evidence="3">Molecular chaperone DnaJ</fullName>
    </recommendedName>
</protein>
<evidence type="ECO:0000313" key="1">
    <source>
        <dbReference type="EMBL" id="MFC2969638.1"/>
    </source>
</evidence>
<sequence length="73" mass="7901">MEKHSPGKKKPQHVKQRCHRCRGSGRVPCQFCGGSGQVRTGSDIFGNPQFGRCSACFGLKTTRCSHCGGEGFT</sequence>
<dbReference type="SUPFAM" id="SSF57938">
    <property type="entry name" value="DnaJ/Hsp40 cysteine-rich domain"/>
    <property type="match status" value="1"/>
</dbReference>
<gene>
    <name evidence="1" type="ORF">ACFOES_16170</name>
</gene>
<reference evidence="2" key="1">
    <citation type="journal article" date="2019" name="Int. J. Syst. Evol. Microbiol.">
        <title>The Global Catalogue of Microorganisms (GCM) 10K type strain sequencing project: providing services to taxonomists for standard genome sequencing and annotation.</title>
        <authorList>
            <consortium name="The Broad Institute Genomics Platform"/>
            <consortium name="The Broad Institute Genome Sequencing Center for Infectious Disease"/>
            <person name="Wu L."/>
            <person name="Ma J."/>
        </authorList>
    </citation>
    <scope>NUCLEOTIDE SEQUENCE [LARGE SCALE GENOMIC DNA]</scope>
    <source>
        <strain evidence="2">KCTC 62192</strain>
    </source>
</reference>
<accession>A0ABV7AJQ4</accession>
<keyword evidence="2" id="KW-1185">Reference proteome</keyword>
<name>A0ABV7AJQ4_9RHOB</name>
<evidence type="ECO:0008006" key="3">
    <source>
        <dbReference type="Google" id="ProtNLM"/>
    </source>
</evidence>
<comment type="caution">
    <text evidence="1">The sequence shown here is derived from an EMBL/GenBank/DDBJ whole genome shotgun (WGS) entry which is preliminary data.</text>
</comment>